<gene>
    <name evidence="2" type="ORF">ACFF45_28540</name>
</gene>
<dbReference type="Proteomes" id="UP001589709">
    <property type="component" value="Unassembled WGS sequence"/>
</dbReference>
<dbReference type="EMBL" id="JBHMCY010000072">
    <property type="protein sequence ID" value="MFB9466550.1"/>
    <property type="molecule type" value="Genomic_DNA"/>
</dbReference>
<name>A0ABV5N8B9_9ACTN</name>
<dbReference type="RefSeq" id="WP_381349519.1">
    <property type="nucleotide sequence ID" value="NZ_JBHMCY010000072.1"/>
</dbReference>
<evidence type="ECO:0000313" key="2">
    <source>
        <dbReference type="EMBL" id="MFB9466550.1"/>
    </source>
</evidence>
<organism evidence="2 3">
    <name type="scientific">Streptomyces cinereospinus</name>
    <dbReference type="NCBI Taxonomy" id="285561"/>
    <lineage>
        <taxon>Bacteria</taxon>
        <taxon>Bacillati</taxon>
        <taxon>Actinomycetota</taxon>
        <taxon>Actinomycetes</taxon>
        <taxon>Kitasatosporales</taxon>
        <taxon>Streptomycetaceae</taxon>
        <taxon>Streptomyces</taxon>
    </lineage>
</organism>
<proteinExistence type="predicted"/>
<accession>A0ABV5N8B9</accession>
<evidence type="ECO:0000256" key="1">
    <source>
        <dbReference type="SAM" id="Coils"/>
    </source>
</evidence>
<evidence type="ECO:0000313" key="3">
    <source>
        <dbReference type="Proteomes" id="UP001589709"/>
    </source>
</evidence>
<protein>
    <submittedName>
        <fullName evidence="2">Uncharacterized protein</fullName>
    </submittedName>
</protein>
<sequence length="178" mass="19219">MNDRPQANGTDTGGSGPARDRLLGIYLNDHLAGAAAVTDRARSLAAALSETPSGPALHALARESAEDRGSLLGIMRALGVPVRRHKLALGRTAERLGRLKSNGRLVSRSPLTSLVELEALRLGVLATSDAWRTLRRLAETDGRLDARLLDGLLARAERRQAELEELCRRQVTETFARA</sequence>
<reference evidence="2 3" key="1">
    <citation type="submission" date="2024-09" db="EMBL/GenBank/DDBJ databases">
        <authorList>
            <person name="Sun Q."/>
            <person name="Mori K."/>
        </authorList>
    </citation>
    <scope>NUCLEOTIDE SEQUENCE [LARGE SCALE GENOMIC DNA]</scope>
    <source>
        <strain evidence="2 3">JCM 6917</strain>
    </source>
</reference>
<keyword evidence="1" id="KW-0175">Coiled coil</keyword>
<comment type="caution">
    <text evidence="2">The sequence shown here is derived from an EMBL/GenBank/DDBJ whole genome shotgun (WGS) entry which is preliminary data.</text>
</comment>
<feature type="coiled-coil region" evidence="1">
    <location>
        <begin position="146"/>
        <end position="173"/>
    </location>
</feature>
<keyword evidence="3" id="KW-1185">Reference proteome</keyword>